<dbReference type="EC" id="5.99.1.4" evidence="1"/>
<dbReference type="GO" id="GO:0016853">
    <property type="term" value="F:isomerase activity"/>
    <property type="evidence" value="ECO:0007669"/>
    <property type="project" value="UniProtKB-KW"/>
</dbReference>
<dbReference type="PANTHER" id="PTHR42943">
    <property type="entry name" value="GLUTATHIONE S-TRANSFERASE KAPPA"/>
    <property type="match status" value="1"/>
</dbReference>
<gene>
    <name evidence="4" type="ORF">ACFSUT_29160</name>
</gene>
<dbReference type="RefSeq" id="WP_344274935.1">
    <property type="nucleotide sequence ID" value="NZ_BAAAHV010000012.1"/>
</dbReference>
<evidence type="ECO:0000259" key="3">
    <source>
        <dbReference type="Pfam" id="PF01323"/>
    </source>
</evidence>
<dbReference type="PANTHER" id="PTHR42943:SF2">
    <property type="entry name" value="GLUTATHIONE S-TRANSFERASE KAPPA 1"/>
    <property type="match status" value="1"/>
</dbReference>
<dbReference type="Proteomes" id="UP001597542">
    <property type="component" value="Unassembled WGS sequence"/>
</dbReference>
<keyword evidence="1 4" id="KW-0413">Isomerase</keyword>
<comment type="similarity">
    <text evidence="1">Belongs to the GST superfamily. NadH family.</text>
</comment>
<dbReference type="InterPro" id="IPR001853">
    <property type="entry name" value="DSBA-like_thioredoxin_dom"/>
</dbReference>
<feature type="region of interest" description="Disordered" evidence="2">
    <location>
        <begin position="209"/>
        <end position="232"/>
    </location>
</feature>
<name>A0ABW5I632_9PSEU</name>
<keyword evidence="5" id="KW-1185">Reference proteome</keyword>
<dbReference type="Gene3D" id="3.40.30.10">
    <property type="entry name" value="Glutaredoxin"/>
    <property type="match status" value="1"/>
</dbReference>
<comment type="catalytic activity">
    <reaction evidence="1">
        <text>2-hydroxychromene-2-carboxylate = (3E)-4-(2-hydroxyphenyl)-2-oxobut-3-enoate</text>
        <dbReference type="Rhea" id="RHEA:27401"/>
        <dbReference type="ChEBI" id="CHEBI:59350"/>
        <dbReference type="ChEBI" id="CHEBI:59353"/>
        <dbReference type="EC" id="5.99.1.4"/>
    </reaction>
</comment>
<evidence type="ECO:0000313" key="5">
    <source>
        <dbReference type="Proteomes" id="UP001597542"/>
    </source>
</evidence>
<dbReference type="InterPro" id="IPR036249">
    <property type="entry name" value="Thioredoxin-like_sf"/>
</dbReference>
<comment type="caution">
    <text evidence="4">The sequence shown here is derived from an EMBL/GenBank/DDBJ whole genome shotgun (WGS) entry which is preliminary data.</text>
</comment>
<evidence type="ECO:0000256" key="2">
    <source>
        <dbReference type="SAM" id="MobiDB-lite"/>
    </source>
</evidence>
<sequence>MTRRRTPRVHFSFRSPFSWMALTELYRRIPDADEVLEFVPYWDPDEQTAAALADRGAEIPYTPMSKAKHLYILQDTRRQAARLGLSMTWPVDDDPWWELPHLAWLRARRLGVARRFYEAVVEARWEHGRDVCERPVLREVAEAAGLDPEPLLSAPESADIRRESVDCLERAFEDDIFGIPYFRVGRHRFWGLDRLDGFLAELAVAGPQPPASPEPAAARVGAYDTDTAGGCG</sequence>
<protein>
    <recommendedName>
        <fullName evidence="1">2-hydroxychromene-2-carboxylate isomerase</fullName>
        <ecNumber evidence="1">5.99.1.4</ecNumber>
    </recommendedName>
</protein>
<evidence type="ECO:0000256" key="1">
    <source>
        <dbReference type="PIRNR" id="PIRNR006386"/>
    </source>
</evidence>
<proteinExistence type="inferred from homology"/>
<dbReference type="SUPFAM" id="SSF52833">
    <property type="entry name" value="Thioredoxin-like"/>
    <property type="match status" value="1"/>
</dbReference>
<evidence type="ECO:0000313" key="4">
    <source>
        <dbReference type="EMBL" id="MFD2484378.1"/>
    </source>
</evidence>
<dbReference type="Pfam" id="PF01323">
    <property type="entry name" value="DSBA"/>
    <property type="match status" value="1"/>
</dbReference>
<organism evidence="4 5">
    <name type="scientific">Amycolatopsis albidoflavus</name>
    <dbReference type="NCBI Taxonomy" id="102226"/>
    <lineage>
        <taxon>Bacteria</taxon>
        <taxon>Bacillati</taxon>
        <taxon>Actinomycetota</taxon>
        <taxon>Actinomycetes</taxon>
        <taxon>Pseudonocardiales</taxon>
        <taxon>Pseudonocardiaceae</taxon>
        <taxon>Amycolatopsis</taxon>
    </lineage>
</organism>
<dbReference type="PIRSF" id="PIRSF006386">
    <property type="entry name" value="HCCAis_GSTk"/>
    <property type="match status" value="1"/>
</dbReference>
<reference evidence="5" key="1">
    <citation type="journal article" date="2019" name="Int. J. Syst. Evol. Microbiol.">
        <title>The Global Catalogue of Microorganisms (GCM) 10K type strain sequencing project: providing services to taxonomists for standard genome sequencing and annotation.</title>
        <authorList>
            <consortium name="The Broad Institute Genomics Platform"/>
            <consortium name="The Broad Institute Genome Sequencing Center for Infectious Disease"/>
            <person name="Wu L."/>
            <person name="Ma J."/>
        </authorList>
    </citation>
    <scope>NUCLEOTIDE SEQUENCE [LARGE SCALE GENOMIC DNA]</scope>
    <source>
        <strain evidence="5">CGMCC 4.7638</strain>
    </source>
</reference>
<dbReference type="InterPro" id="IPR051924">
    <property type="entry name" value="GST_Kappa/NadH"/>
</dbReference>
<dbReference type="EMBL" id="JBHUKQ010000015">
    <property type="protein sequence ID" value="MFD2484378.1"/>
    <property type="molecule type" value="Genomic_DNA"/>
</dbReference>
<feature type="domain" description="DSBA-like thioredoxin" evidence="3">
    <location>
        <begin position="10"/>
        <end position="202"/>
    </location>
</feature>
<accession>A0ABW5I632</accession>
<dbReference type="InterPro" id="IPR014440">
    <property type="entry name" value="HCCAis_GSTk"/>
</dbReference>